<dbReference type="EMBL" id="BAABBI010000001">
    <property type="protein sequence ID" value="GAA3776557.1"/>
    <property type="molecule type" value="Genomic_DNA"/>
</dbReference>
<accession>A0ABP7GW40</accession>
<dbReference type="Pfam" id="PF13585">
    <property type="entry name" value="CHU_C"/>
    <property type="match status" value="1"/>
</dbReference>
<name>A0ABP7GW40_9FLAO</name>
<proteinExistence type="predicted"/>
<dbReference type="InterPro" id="IPR026341">
    <property type="entry name" value="T9SS_type_B"/>
</dbReference>
<evidence type="ECO:0000256" key="1">
    <source>
        <dbReference type="ARBA" id="ARBA00022729"/>
    </source>
</evidence>
<feature type="chain" id="PRO_5046570877" description="Gliding motility-associated C-terminal domain-containing protein" evidence="2">
    <location>
        <begin position="19"/>
        <end position="1289"/>
    </location>
</feature>
<dbReference type="InterPro" id="IPR013783">
    <property type="entry name" value="Ig-like_fold"/>
</dbReference>
<evidence type="ECO:0008006" key="5">
    <source>
        <dbReference type="Google" id="ProtNLM"/>
    </source>
</evidence>
<evidence type="ECO:0000313" key="3">
    <source>
        <dbReference type="EMBL" id="GAA3776557.1"/>
    </source>
</evidence>
<comment type="caution">
    <text evidence="3">The sequence shown here is derived from an EMBL/GenBank/DDBJ whole genome shotgun (WGS) entry which is preliminary data.</text>
</comment>
<dbReference type="Proteomes" id="UP001501456">
    <property type="component" value="Unassembled WGS sequence"/>
</dbReference>
<dbReference type="InterPro" id="IPR014755">
    <property type="entry name" value="Cu-Rt/internalin_Ig-like"/>
</dbReference>
<dbReference type="NCBIfam" id="TIGR04131">
    <property type="entry name" value="Bac_Flav_CTERM"/>
    <property type="match status" value="1"/>
</dbReference>
<protein>
    <recommendedName>
        <fullName evidence="5">Gliding motility-associated C-terminal domain-containing protein</fullName>
    </recommendedName>
</protein>
<reference evidence="4" key="1">
    <citation type="journal article" date="2019" name="Int. J. Syst. Evol. Microbiol.">
        <title>The Global Catalogue of Microorganisms (GCM) 10K type strain sequencing project: providing services to taxonomists for standard genome sequencing and annotation.</title>
        <authorList>
            <consortium name="The Broad Institute Genomics Platform"/>
            <consortium name="The Broad Institute Genome Sequencing Center for Infectious Disease"/>
            <person name="Wu L."/>
            <person name="Ma J."/>
        </authorList>
    </citation>
    <scope>NUCLEOTIDE SEQUENCE [LARGE SCALE GENOMIC DNA]</scope>
    <source>
        <strain evidence="4">JCM 17525</strain>
    </source>
</reference>
<feature type="signal peptide" evidence="2">
    <location>
        <begin position="1"/>
        <end position="18"/>
    </location>
</feature>
<evidence type="ECO:0000256" key="2">
    <source>
        <dbReference type="SAM" id="SignalP"/>
    </source>
</evidence>
<keyword evidence="4" id="KW-1185">Reference proteome</keyword>
<evidence type="ECO:0000313" key="4">
    <source>
        <dbReference type="Proteomes" id="UP001501456"/>
    </source>
</evidence>
<dbReference type="Gene3D" id="2.60.40.10">
    <property type="entry name" value="Immunoglobulins"/>
    <property type="match status" value="1"/>
</dbReference>
<keyword evidence="1 2" id="KW-0732">Signal</keyword>
<dbReference type="Gene3D" id="2.60.40.1220">
    <property type="match status" value="6"/>
</dbReference>
<gene>
    <name evidence="3" type="ORF">GCM10022271_05880</name>
</gene>
<organism evidence="3 4">
    <name type="scientific">Corallibacter vietnamensis</name>
    <dbReference type="NCBI Taxonomy" id="904130"/>
    <lineage>
        <taxon>Bacteria</taxon>
        <taxon>Pseudomonadati</taxon>
        <taxon>Bacteroidota</taxon>
        <taxon>Flavobacteriia</taxon>
        <taxon>Flavobacteriales</taxon>
        <taxon>Flavobacteriaceae</taxon>
        <taxon>Corallibacter</taxon>
    </lineage>
</organism>
<sequence>MKFILGCFFTILCFQAYAQESNDCVGSITVCGNGTFMSNTTGSGNEFEINSCGGFEHNSLWLQINIVQSGTLGFDLIPNDPDINVDYDFWVYGPNVACNNLGNPIRCSTTNPNLAGLANNHTGINGSTTLTQTGPGNNGNGYVYWLTVTAGESYYIAVDRPHGDGGFEIQWTGTAMDGAGAFPSPPDATPIDDVVQCSGTPDVSIFDLNAIKSTINPDLVNNSVEFYGSLADATDEVNPLGGGFGIYANTQNPEQVYARVTSGSNDCYSLIDFNLVVSPIPDATVASSDTVICEGDSVNFTITGTPNATINYNFNNGATQQVLLDVNGEAVVSEVLTVDTDINLTEAEVINGSGQVVCSQILIDSASVTVNPSVTPVFTQVADICEGDALPPLPTTSNNGVTGTWNPAIDNTTTTTYTFTPDAGQCAVTETMTITVNPSVTPIFTQVADICEGDALASLPPTSNNGVTGTWNPAIDNTTTTTYTFTPDAGQCAVTETMTITVNPSVTPTFTQVADICEGDALPPLPTTSDNGVTGTWSPAIDNTTTTTYTFTPDAGQCALTETMTITVNPSVTPTFTQVADICEGDALPPLPTTSDNGVTGTWSPAIDNTITTTYTFTPDAGQCAVTETMTITVNPSVTPTFTQVADICEGDALPPLPTTSDNGVTGTWSPAIDNTMTTTYTFTPDAGQCAVAETMTIIVNPSVTPIFTQVADICEGDALPPLPTTSDNGVTGTWSPAIDNTTTTTYTFTPDVGQCAVAETMTITVNPSVTPVFTQVADICEGDALASLPTTSNNGVTGTWSPAMNNSTTTTYTFTPDAGQCGAMVTMSIAVHELPSISLDALSVCGSSNTGYDLFDLTSEIPSILGAGQSQADFTVDFYEDSAMTSQIITNPYPNTAAYNQTIFVYITNINSGCSELFPFELNVFEAANATQPDPVMICDSDGVNDGISTYDLSVLDTEVLNGLNPNDFSVNYYFSAQDAIDNNDAILNLANFQNTVPNNQTIHIRVSNNAIPTECYGLTSVEISVNPILNPEIYSLDGSNTLCVDYESHVLQNEVTLVSDIQGANYTYTWYLNGVEITGANQGTYVVNTVSPGQYTVLVTEALPTANCPSSLSEPFEVIQSGQAVLVNVSQTGTFDPNPSVTVTVEGYGAYWFQMDNGPILDNNGVFTNVSGGLHTVYVYDRKTENPSCGFITIEDIRIIDYPKVVTPNYDGNNDTWNIYAFRNQPNATINIYDRYGKVLANIKPSGPGWDGTYKGANLPSSDYWFVLSYEEDGQPKQFRSHFSLKR</sequence>